<dbReference type="GO" id="GO:0008168">
    <property type="term" value="F:methyltransferase activity"/>
    <property type="evidence" value="ECO:0007669"/>
    <property type="project" value="TreeGrafter"/>
</dbReference>
<accession>A0A1G2P3Q0</accession>
<gene>
    <name evidence="2" type="ORF">A3G52_01365</name>
</gene>
<name>A0A1G2P3Q0_9BACT</name>
<dbReference type="SUPFAM" id="SSF53335">
    <property type="entry name" value="S-adenosyl-L-methionine-dependent methyltransferases"/>
    <property type="match status" value="1"/>
</dbReference>
<dbReference type="Proteomes" id="UP000177269">
    <property type="component" value="Unassembled WGS sequence"/>
</dbReference>
<dbReference type="AlphaFoldDB" id="A0A1G2P3Q0"/>
<reference evidence="2 3" key="1">
    <citation type="journal article" date="2016" name="Nat. Commun.">
        <title>Thousands of microbial genomes shed light on interconnected biogeochemical processes in an aquifer system.</title>
        <authorList>
            <person name="Anantharaman K."/>
            <person name="Brown C.T."/>
            <person name="Hug L.A."/>
            <person name="Sharon I."/>
            <person name="Castelle C.J."/>
            <person name="Probst A.J."/>
            <person name="Thomas B.C."/>
            <person name="Singh A."/>
            <person name="Wilkins M.J."/>
            <person name="Karaoz U."/>
            <person name="Brodie E.L."/>
            <person name="Williams K.H."/>
            <person name="Hubbard S.S."/>
            <person name="Banfield J.F."/>
        </authorList>
    </citation>
    <scope>NUCLEOTIDE SEQUENCE [LARGE SCALE GENOMIC DNA]</scope>
</reference>
<proteinExistence type="predicted"/>
<dbReference type="PANTHER" id="PTHR43591">
    <property type="entry name" value="METHYLTRANSFERASE"/>
    <property type="match status" value="1"/>
</dbReference>
<evidence type="ECO:0000313" key="2">
    <source>
        <dbReference type="EMBL" id="OHA42339.1"/>
    </source>
</evidence>
<sequence>MKTFDDSAYYDKIKKLNITHYTGEIPYYANASFRRVEEKIVRSLKTNSKILDLGCGSGRFSIGASKFVGSVTGLDITPSAIEASNNRAGNLGISNTSFIVGDMTKIPFEDNTFDYVFCPRFSINAVATLSQRQKAINEMIRVVRPGGKIFIESFNNLYLGRGPLFLLQNLSRDVWRYFKIILNRLSRKEYSGLLPGDIVYKANKVTNASVGYAHLPTIFELRKSIPLSIPHIFYSIPQIMGRNKFDIFKYFRYSIWIFLSKPN</sequence>
<dbReference type="Gene3D" id="3.40.50.150">
    <property type="entry name" value="Vaccinia Virus protein VP39"/>
    <property type="match status" value="1"/>
</dbReference>
<evidence type="ECO:0000259" key="1">
    <source>
        <dbReference type="Pfam" id="PF13847"/>
    </source>
</evidence>
<dbReference type="InterPro" id="IPR029063">
    <property type="entry name" value="SAM-dependent_MTases_sf"/>
</dbReference>
<protein>
    <recommendedName>
        <fullName evidence="1">Methyltransferase domain-containing protein</fullName>
    </recommendedName>
</protein>
<feature type="domain" description="Methyltransferase" evidence="1">
    <location>
        <begin position="45"/>
        <end position="155"/>
    </location>
</feature>
<dbReference type="PANTHER" id="PTHR43591:SF24">
    <property type="entry name" value="2-METHOXY-6-POLYPRENYL-1,4-BENZOQUINOL METHYLASE, MITOCHONDRIAL"/>
    <property type="match status" value="1"/>
</dbReference>
<organism evidence="2 3">
    <name type="scientific">Candidatus Taylorbacteria bacterium RIFCSPLOWO2_12_FULL_43_20</name>
    <dbReference type="NCBI Taxonomy" id="1802332"/>
    <lineage>
        <taxon>Bacteria</taxon>
        <taxon>Candidatus Tayloriibacteriota</taxon>
    </lineage>
</organism>
<dbReference type="EMBL" id="MHSK01000014">
    <property type="protein sequence ID" value="OHA42339.1"/>
    <property type="molecule type" value="Genomic_DNA"/>
</dbReference>
<dbReference type="InterPro" id="IPR025714">
    <property type="entry name" value="Methyltranfer_dom"/>
</dbReference>
<evidence type="ECO:0000313" key="3">
    <source>
        <dbReference type="Proteomes" id="UP000177269"/>
    </source>
</evidence>
<comment type="caution">
    <text evidence="2">The sequence shown here is derived from an EMBL/GenBank/DDBJ whole genome shotgun (WGS) entry which is preliminary data.</text>
</comment>
<dbReference type="Pfam" id="PF13847">
    <property type="entry name" value="Methyltransf_31"/>
    <property type="match status" value="1"/>
</dbReference>
<dbReference type="CDD" id="cd02440">
    <property type="entry name" value="AdoMet_MTases"/>
    <property type="match status" value="1"/>
</dbReference>